<keyword evidence="2" id="KW-0131">Cell cycle</keyword>
<organism evidence="4 5">
    <name type="scientific">Fasciolopsis buskii</name>
    <dbReference type="NCBI Taxonomy" id="27845"/>
    <lineage>
        <taxon>Eukaryota</taxon>
        <taxon>Metazoa</taxon>
        <taxon>Spiralia</taxon>
        <taxon>Lophotrochozoa</taxon>
        <taxon>Platyhelminthes</taxon>
        <taxon>Trematoda</taxon>
        <taxon>Digenea</taxon>
        <taxon>Plagiorchiida</taxon>
        <taxon>Echinostomata</taxon>
        <taxon>Echinostomatoidea</taxon>
        <taxon>Fasciolidae</taxon>
        <taxon>Fasciolopsis</taxon>
    </lineage>
</organism>
<dbReference type="Pfam" id="PF04499">
    <property type="entry name" value="SAPS"/>
    <property type="match status" value="1"/>
</dbReference>
<protein>
    <submittedName>
        <fullName evidence="4">Uncharacterized protein</fullName>
    </submittedName>
</protein>
<dbReference type="PANTHER" id="PTHR12634">
    <property type="entry name" value="SIT4 YEAST -ASSOCIATING PROTEIN-RELATED"/>
    <property type="match status" value="1"/>
</dbReference>
<feature type="region of interest" description="Disordered" evidence="3">
    <location>
        <begin position="1"/>
        <end position="61"/>
    </location>
</feature>
<evidence type="ECO:0000313" key="4">
    <source>
        <dbReference type="EMBL" id="KAA0201047.1"/>
    </source>
</evidence>
<dbReference type="OrthoDB" id="295029at2759"/>
<feature type="compositionally biased region" description="Polar residues" evidence="3">
    <location>
        <begin position="17"/>
        <end position="34"/>
    </location>
</feature>
<comment type="caution">
    <text evidence="4">The sequence shown here is derived from an EMBL/GenBank/DDBJ whole genome shotgun (WGS) entry which is preliminary data.</text>
</comment>
<evidence type="ECO:0000313" key="5">
    <source>
        <dbReference type="Proteomes" id="UP000728185"/>
    </source>
</evidence>
<evidence type="ECO:0000256" key="3">
    <source>
        <dbReference type="SAM" id="MobiDB-lite"/>
    </source>
</evidence>
<dbReference type="GO" id="GO:0019888">
    <property type="term" value="F:protein phosphatase regulator activity"/>
    <property type="evidence" value="ECO:0007669"/>
    <property type="project" value="TreeGrafter"/>
</dbReference>
<keyword evidence="5" id="KW-1185">Reference proteome</keyword>
<reference evidence="4" key="1">
    <citation type="submission" date="2019-05" db="EMBL/GenBank/DDBJ databases">
        <title>Annotation for the trematode Fasciolopsis buski.</title>
        <authorList>
            <person name="Choi Y.-J."/>
        </authorList>
    </citation>
    <scope>NUCLEOTIDE SEQUENCE</scope>
    <source>
        <strain evidence="4">HT</strain>
        <tissue evidence="4">Whole worm</tissue>
    </source>
</reference>
<evidence type="ECO:0000256" key="1">
    <source>
        <dbReference type="ARBA" id="ARBA00006180"/>
    </source>
</evidence>
<dbReference type="GO" id="GO:0019903">
    <property type="term" value="F:protein phosphatase binding"/>
    <property type="evidence" value="ECO:0007669"/>
    <property type="project" value="InterPro"/>
</dbReference>
<dbReference type="InterPro" id="IPR007587">
    <property type="entry name" value="SAPS"/>
</dbReference>
<name>A0A8E0S726_9TREM</name>
<gene>
    <name evidence="4" type="ORF">FBUS_03484</name>
</gene>
<dbReference type="Proteomes" id="UP000728185">
    <property type="component" value="Unassembled WGS sequence"/>
</dbReference>
<proteinExistence type="inferred from homology"/>
<evidence type="ECO:0000256" key="2">
    <source>
        <dbReference type="ARBA" id="ARBA00023306"/>
    </source>
</evidence>
<dbReference type="AlphaFoldDB" id="A0A8E0S726"/>
<accession>A0A8E0S726</accession>
<comment type="similarity">
    <text evidence="1">Belongs to the SAPS family.</text>
</comment>
<sequence>MEDTWNSSRMEVDDSVNKSTTKHPSAQSALSCSDVSIKAPEAAAGSTVTGNEFRKPEGTNSVLPNEYKNADSRPHLDRLHRAVQPDVALNPLTASFLLRVLVHLAVNRSQTFIPYMRKFPNLLDNIVTRFELTAMTDLLIQLAQQEQCARTLFEWFVGSNLLIVILRSYLVNSGHSGPNADPTSTDFDSGLPADNSYAILISVDDASLAAAARLLDILESEETMSALLASLTENDQTTTSIVVNSIEVLVTVLDKRRPETGFALLLAAY</sequence>
<dbReference type="PANTHER" id="PTHR12634:SF8">
    <property type="entry name" value="FIERY MOUNTAIN, ISOFORM D"/>
    <property type="match status" value="1"/>
</dbReference>
<dbReference type="EMBL" id="LUCM01000138">
    <property type="protein sequence ID" value="KAA0201047.1"/>
    <property type="molecule type" value="Genomic_DNA"/>
</dbReference>